<organism evidence="2 3">
    <name type="scientific">Tanacetum coccineum</name>
    <dbReference type="NCBI Taxonomy" id="301880"/>
    <lineage>
        <taxon>Eukaryota</taxon>
        <taxon>Viridiplantae</taxon>
        <taxon>Streptophyta</taxon>
        <taxon>Embryophyta</taxon>
        <taxon>Tracheophyta</taxon>
        <taxon>Spermatophyta</taxon>
        <taxon>Magnoliopsida</taxon>
        <taxon>eudicotyledons</taxon>
        <taxon>Gunneridae</taxon>
        <taxon>Pentapetalae</taxon>
        <taxon>asterids</taxon>
        <taxon>campanulids</taxon>
        <taxon>Asterales</taxon>
        <taxon>Asteraceae</taxon>
        <taxon>Asteroideae</taxon>
        <taxon>Anthemideae</taxon>
        <taxon>Anthemidinae</taxon>
        <taxon>Tanacetum</taxon>
    </lineage>
</organism>
<evidence type="ECO:0008006" key="4">
    <source>
        <dbReference type="Google" id="ProtNLM"/>
    </source>
</evidence>
<name>A0ABQ5DM51_9ASTR</name>
<evidence type="ECO:0000313" key="3">
    <source>
        <dbReference type="Proteomes" id="UP001151760"/>
    </source>
</evidence>
<comment type="caution">
    <text evidence="2">The sequence shown here is derived from an EMBL/GenBank/DDBJ whole genome shotgun (WGS) entry which is preliminary data.</text>
</comment>
<gene>
    <name evidence="2" type="ORF">Tco_0938024</name>
</gene>
<evidence type="ECO:0000313" key="2">
    <source>
        <dbReference type="EMBL" id="GJT38159.1"/>
    </source>
</evidence>
<keyword evidence="1" id="KW-0175">Coiled coil</keyword>
<proteinExistence type="predicted"/>
<dbReference type="EMBL" id="BQNB010015283">
    <property type="protein sequence ID" value="GJT38159.1"/>
    <property type="molecule type" value="Genomic_DNA"/>
</dbReference>
<sequence length="313" mass="36678">MLGKVGSPSDSLDGIFCQRCTCESCGNDAHYGYNCPLKVLIISNSEPCYNQNVDEFPQTLPSFHPTCYSGDENSFTYDSNLNFVDDSPNPLPRPPTYSYEFCENDAHYGHDCPPQVPFIYNPEPCYNQDFNFPQNFQSFQQQYIYCTRCRGPHKTFQCQQVIFYEPCCENCEGPRETFQCQPMNQNFYKPNLCYNFISFGFDQFQPPQFLVIHQSLEKIILEKLQPLCEKLNQQEQTSNIDQSPPQEMSLQEMEDLKQHYLDEMLSLSNDLGIKDYRNEKIDIRFRRECEDMIDELKENFNGMSIEINKQKKL</sequence>
<accession>A0ABQ5DM51</accession>
<protein>
    <recommendedName>
        <fullName evidence="4">CCHC-type domain-containing protein</fullName>
    </recommendedName>
</protein>
<evidence type="ECO:0000256" key="1">
    <source>
        <dbReference type="SAM" id="Coils"/>
    </source>
</evidence>
<reference evidence="2" key="2">
    <citation type="submission" date="2022-01" db="EMBL/GenBank/DDBJ databases">
        <authorList>
            <person name="Yamashiro T."/>
            <person name="Shiraishi A."/>
            <person name="Satake H."/>
            <person name="Nakayama K."/>
        </authorList>
    </citation>
    <scope>NUCLEOTIDE SEQUENCE</scope>
</reference>
<reference evidence="2" key="1">
    <citation type="journal article" date="2022" name="Int. J. Mol. Sci.">
        <title>Draft Genome of Tanacetum Coccineum: Genomic Comparison of Closely Related Tanacetum-Family Plants.</title>
        <authorList>
            <person name="Yamashiro T."/>
            <person name="Shiraishi A."/>
            <person name="Nakayama K."/>
            <person name="Satake H."/>
        </authorList>
    </citation>
    <scope>NUCLEOTIDE SEQUENCE</scope>
</reference>
<feature type="coiled-coil region" evidence="1">
    <location>
        <begin position="250"/>
        <end position="313"/>
    </location>
</feature>
<keyword evidence="3" id="KW-1185">Reference proteome</keyword>
<dbReference type="Proteomes" id="UP001151760">
    <property type="component" value="Unassembled WGS sequence"/>
</dbReference>